<feature type="transmembrane region" description="Helical" evidence="7">
    <location>
        <begin position="81"/>
        <end position="102"/>
    </location>
</feature>
<reference evidence="9 10" key="1">
    <citation type="journal article" date="2024" name="Chem. Sci.">
        <title>Discovery of megapolipeptins by genome mining of a Burkholderiales bacteria collection.</title>
        <authorList>
            <person name="Paulo B.S."/>
            <person name="Recchia M.J.J."/>
            <person name="Lee S."/>
            <person name="Fergusson C.H."/>
            <person name="Romanowski S.B."/>
            <person name="Hernandez A."/>
            <person name="Krull N."/>
            <person name="Liu D.Y."/>
            <person name="Cavanagh H."/>
            <person name="Bos A."/>
            <person name="Gray C.A."/>
            <person name="Murphy B.T."/>
            <person name="Linington R.G."/>
            <person name="Eustaquio A.S."/>
        </authorList>
    </citation>
    <scope>NUCLEOTIDE SEQUENCE [LARGE SCALE GENOMIC DNA]</scope>
    <source>
        <strain evidence="9 10">RL21-008-BIB-B</strain>
    </source>
</reference>
<keyword evidence="2 7" id="KW-0813">Transport</keyword>
<evidence type="ECO:0000313" key="10">
    <source>
        <dbReference type="Proteomes" id="UP001629214"/>
    </source>
</evidence>
<proteinExistence type="inferred from homology"/>
<name>A0ABW8ZA77_9BURK</name>
<feature type="transmembrane region" description="Helical" evidence="7">
    <location>
        <begin position="208"/>
        <end position="227"/>
    </location>
</feature>
<dbReference type="Gene3D" id="1.10.3720.10">
    <property type="entry name" value="MetI-like"/>
    <property type="match status" value="1"/>
</dbReference>
<feature type="domain" description="ABC transmembrane type-1" evidence="8">
    <location>
        <begin position="77"/>
        <end position="257"/>
    </location>
</feature>
<evidence type="ECO:0000313" key="9">
    <source>
        <dbReference type="EMBL" id="MFL9879228.1"/>
    </source>
</evidence>
<feature type="transmembrane region" description="Helical" evidence="7">
    <location>
        <begin position="239"/>
        <end position="257"/>
    </location>
</feature>
<dbReference type="CDD" id="cd06261">
    <property type="entry name" value="TM_PBP2"/>
    <property type="match status" value="1"/>
</dbReference>
<keyword evidence="3" id="KW-1003">Cell membrane</keyword>
<feature type="transmembrane region" description="Helical" evidence="7">
    <location>
        <begin position="12"/>
        <end position="32"/>
    </location>
</feature>
<organism evidence="9 10">
    <name type="scientific">Herbaspirillum rhizosphaerae</name>
    <dbReference type="NCBI Taxonomy" id="346179"/>
    <lineage>
        <taxon>Bacteria</taxon>
        <taxon>Pseudomonadati</taxon>
        <taxon>Pseudomonadota</taxon>
        <taxon>Betaproteobacteria</taxon>
        <taxon>Burkholderiales</taxon>
        <taxon>Oxalobacteraceae</taxon>
        <taxon>Herbaspirillum</taxon>
    </lineage>
</organism>
<evidence type="ECO:0000256" key="4">
    <source>
        <dbReference type="ARBA" id="ARBA00022692"/>
    </source>
</evidence>
<dbReference type="PROSITE" id="PS50928">
    <property type="entry name" value="ABC_TM1"/>
    <property type="match status" value="1"/>
</dbReference>
<keyword evidence="6 7" id="KW-0472">Membrane</keyword>
<accession>A0ABW8ZA77</accession>
<dbReference type="PANTHER" id="PTHR30151">
    <property type="entry name" value="ALKANE SULFONATE ABC TRANSPORTER-RELATED, MEMBRANE SUBUNIT"/>
    <property type="match status" value="1"/>
</dbReference>
<evidence type="ECO:0000256" key="3">
    <source>
        <dbReference type="ARBA" id="ARBA00022475"/>
    </source>
</evidence>
<dbReference type="Pfam" id="PF00528">
    <property type="entry name" value="BPD_transp_1"/>
    <property type="match status" value="1"/>
</dbReference>
<gene>
    <name evidence="9" type="ORF">PQR63_12585</name>
</gene>
<dbReference type="EMBL" id="JAQQFR010000007">
    <property type="protein sequence ID" value="MFL9879228.1"/>
    <property type="molecule type" value="Genomic_DNA"/>
</dbReference>
<dbReference type="InterPro" id="IPR000515">
    <property type="entry name" value="MetI-like"/>
</dbReference>
<keyword evidence="5 7" id="KW-1133">Transmembrane helix</keyword>
<dbReference type="InterPro" id="IPR035906">
    <property type="entry name" value="MetI-like_sf"/>
</dbReference>
<dbReference type="Proteomes" id="UP001629214">
    <property type="component" value="Unassembled WGS sequence"/>
</dbReference>
<protein>
    <submittedName>
        <fullName evidence="9">ABC transporter permease</fullName>
    </submittedName>
</protein>
<sequence length="273" mass="29744">MAKRKIGGALQGLLVPVVVIAIWQGASSLGWVNPLVLPSPWAVVHKWFEYLSPTKPYDPADDSWLAWLFSGELIIDAIGSLYRVVVGFLIGAGLALPLGLLMGSSQRVYGLMNLTVQVIRPIPPIAYIPLAILWFGLGNPPALFLISLGAFFPVLMNTIAGVRQVDSIYLRAARNLGASQRTLFVRVMLPAAVPYILSGVRIGIGTAFIVVIVAEMIAVSNGLGFRIMEAREYFWSDKIIAGMITIGLLGLAIDIGMSRLNNYMLRWHRGLES</sequence>
<feature type="transmembrane region" description="Helical" evidence="7">
    <location>
        <begin position="114"/>
        <end position="136"/>
    </location>
</feature>
<evidence type="ECO:0000256" key="1">
    <source>
        <dbReference type="ARBA" id="ARBA00004651"/>
    </source>
</evidence>
<evidence type="ECO:0000256" key="5">
    <source>
        <dbReference type="ARBA" id="ARBA00022989"/>
    </source>
</evidence>
<comment type="similarity">
    <text evidence="7">Belongs to the binding-protein-dependent transport system permease family.</text>
</comment>
<evidence type="ECO:0000259" key="8">
    <source>
        <dbReference type="PROSITE" id="PS50928"/>
    </source>
</evidence>
<keyword evidence="10" id="KW-1185">Reference proteome</keyword>
<feature type="transmembrane region" description="Helical" evidence="7">
    <location>
        <begin position="142"/>
        <end position="162"/>
    </location>
</feature>
<comment type="subcellular location">
    <subcellularLocation>
        <location evidence="1 7">Cell membrane</location>
        <topology evidence="1 7">Multi-pass membrane protein</topology>
    </subcellularLocation>
</comment>
<dbReference type="SUPFAM" id="SSF161098">
    <property type="entry name" value="MetI-like"/>
    <property type="match status" value="1"/>
</dbReference>
<dbReference type="PANTHER" id="PTHR30151:SF38">
    <property type="entry name" value="ALIPHATIC SULFONATES TRANSPORT PERMEASE PROTEIN SSUC-RELATED"/>
    <property type="match status" value="1"/>
</dbReference>
<comment type="caution">
    <text evidence="9">The sequence shown here is derived from an EMBL/GenBank/DDBJ whole genome shotgun (WGS) entry which is preliminary data.</text>
</comment>
<keyword evidence="4 7" id="KW-0812">Transmembrane</keyword>
<evidence type="ECO:0000256" key="2">
    <source>
        <dbReference type="ARBA" id="ARBA00022448"/>
    </source>
</evidence>
<dbReference type="RefSeq" id="WP_408168230.1">
    <property type="nucleotide sequence ID" value="NZ_JAQQFR010000007.1"/>
</dbReference>
<evidence type="ECO:0000256" key="6">
    <source>
        <dbReference type="ARBA" id="ARBA00023136"/>
    </source>
</evidence>
<evidence type="ECO:0000256" key="7">
    <source>
        <dbReference type="RuleBase" id="RU363032"/>
    </source>
</evidence>